<dbReference type="InterPro" id="IPR004680">
    <property type="entry name" value="Cit_transptr-like_dom"/>
</dbReference>
<feature type="transmembrane region" description="Helical" evidence="7">
    <location>
        <begin position="52"/>
        <end position="70"/>
    </location>
</feature>
<feature type="domain" description="RCK C-terminal" evidence="8">
    <location>
        <begin position="206"/>
        <end position="290"/>
    </location>
</feature>
<dbReference type="RefSeq" id="WP_114353528.1">
    <property type="nucleotide sequence ID" value="NZ_QPJJ01000010.1"/>
</dbReference>
<dbReference type="AlphaFoldDB" id="A0A368XD22"/>
<dbReference type="Pfam" id="PF03600">
    <property type="entry name" value="CitMHS"/>
    <property type="match status" value="1"/>
</dbReference>
<keyword evidence="10" id="KW-1185">Reference proteome</keyword>
<dbReference type="Pfam" id="PF02080">
    <property type="entry name" value="TrkA_C"/>
    <property type="match status" value="2"/>
</dbReference>
<evidence type="ECO:0000256" key="3">
    <source>
        <dbReference type="ARBA" id="ARBA00022692"/>
    </source>
</evidence>
<feature type="transmembrane region" description="Helical" evidence="7">
    <location>
        <begin position="97"/>
        <end position="121"/>
    </location>
</feature>
<feature type="transmembrane region" description="Helical" evidence="7">
    <location>
        <begin position="174"/>
        <end position="200"/>
    </location>
</feature>
<keyword evidence="3 7" id="KW-0812">Transmembrane</keyword>
<dbReference type="InterPro" id="IPR036721">
    <property type="entry name" value="RCK_C_sf"/>
</dbReference>
<organism evidence="9 10">
    <name type="scientific">Saliterribacillus persicus</name>
    <dbReference type="NCBI Taxonomy" id="930114"/>
    <lineage>
        <taxon>Bacteria</taxon>
        <taxon>Bacillati</taxon>
        <taxon>Bacillota</taxon>
        <taxon>Bacilli</taxon>
        <taxon>Bacillales</taxon>
        <taxon>Bacillaceae</taxon>
        <taxon>Saliterribacillus</taxon>
    </lineage>
</organism>
<dbReference type="Gene3D" id="3.30.70.1450">
    <property type="entry name" value="Regulator of K+ conductance, C-terminal domain"/>
    <property type="match status" value="2"/>
</dbReference>
<comment type="subcellular location">
    <subcellularLocation>
        <location evidence="1">Membrane</location>
        <topology evidence="1">Multi-pass membrane protein</topology>
    </subcellularLocation>
</comment>
<feature type="transmembrane region" description="Helical" evidence="7">
    <location>
        <begin position="478"/>
        <end position="499"/>
    </location>
</feature>
<feature type="transmembrane region" description="Helical" evidence="7">
    <location>
        <begin position="133"/>
        <end position="154"/>
    </location>
</feature>
<dbReference type="EMBL" id="QPJJ01000010">
    <property type="protein sequence ID" value="RCW65863.1"/>
    <property type="molecule type" value="Genomic_DNA"/>
</dbReference>
<dbReference type="FunFam" id="3.30.70.1450:FF:000009">
    <property type="entry name" value="SLC13 family permease"/>
    <property type="match status" value="1"/>
</dbReference>
<gene>
    <name evidence="9" type="ORF">DFR57_11080</name>
</gene>
<evidence type="ECO:0000313" key="10">
    <source>
        <dbReference type="Proteomes" id="UP000252585"/>
    </source>
</evidence>
<dbReference type="PANTHER" id="PTHR43652">
    <property type="entry name" value="BASIC AMINO ACID ANTIPORTER YFCC-RELATED"/>
    <property type="match status" value="1"/>
</dbReference>
<evidence type="ECO:0000259" key="8">
    <source>
        <dbReference type="PROSITE" id="PS51202"/>
    </source>
</evidence>
<dbReference type="GO" id="GO:0006813">
    <property type="term" value="P:potassium ion transport"/>
    <property type="evidence" value="ECO:0007669"/>
    <property type="project" value="InterPro"/>
</dbReference>
<dbReference type="GO" id="GO:0005886">
    <property type="term" value="C:plasma membrane"/>
    <property type="evidence" value="ECO:0007669"/>
    <property type="project" value="TreeGrafter"/>
</dbReference>
<dbReference type="SUPFAM" id="SSF116726">
    <property type="entry name" value="TrkA C-terminal domain-like"/>
    <property type="match status" value="2"/>
</dbReference>
<feature type="transmembrane region" description="Helical" evidence="7">
    <location>
        <begin position="447"/>
        <end position="466"/>
    </location>
</feature>
<proteinExistence type="predicted"/>
<feature type="domain" description="RCK C-terminal" evidence="8">
    <location>
        <begin position="298"/>
        <end position="382"/>
    </location>
</feature>
<sequence>MSLEMIFVLAVILLMITGLLFELARPDLIVFATLVIFLLSGILTTEEALRGFSNTGMLTIALLFIVVGPIQKSGVIDQLMVKWLDNGTSLKGSMMRIFLPLPILSGFLNNTPIVVAFTPLLKKWCEKRNIAPSKVLIPLSYVTILGGTITLIGTSTNLVVHGMLLDYGFEGFNLFQLAIVGIPITIVGLIYLFTIGFLLLPNHKGFSQQIKEDSRKYIAEMMVEDSFPYANKTIQEAGLRNLNSLYLIEIIRKNERISSVSSSTVIKKGDRLIFAGLISTMADLQKMKGLSLRTGSHLELNDLKNGNTQLVEAVISHQSSLLSKSIKEAKFRSRFDAGVIAVHRNNERINSKVGDIILRPGDTLLLLAGDGFVEKYQRSTDFYVVSTLKTPKTLQESPVVGWFSILVLVVMIATVTLGWLTMFKAMTLAVLILLVTRSISAEEAKNYVQFHVILLIASSFGVGVAMTKTGLAQWAANGLLSIGQPLGLIAILALIYLLTNIFTELITNSAAAVLMLPIGLEIAENLQLDPMGFAVIVAIAASASFITPIGYQTNLIVYGPGGYKFKDYVKVGTPLTLIVMCVTVGIVYYQWF</sequence>
<keyword evidence="5 7" id="KW-1133">Transmembrane helix</keyword>
<dbReference type="InterPro" id="IPR031312">
    <property type="entry name" value="Na/sul_symport_CS"/>
</dbReference>
<keyword evidence="2" id="KW-0813">Transport</keyword>
<dbReference type="PANTHER" id="PTHR43652:SF2">
    <property type="entry name" value="BASIC AMINO ACID ANTIPORTER YFCC-RELATED"/>
    <property type="match status" value="1"/>
</dbReference>
<evidence type="ECO:0000256" key="1">
    <source>
        <dbReference type="ARBA" id="ARBA00004141"/>
    </source>
</evidence>
<dbReference type="PROSITE" id="PS51202">
    <property type="entry name" value="RCK_C"/>
    <property type="match status" value="2"/>
</dbReference>
<evidence type="ECO:0000313" key="9">
    <source>
        <dbReference type="EMBL" id="RCW65863.1"/>
    </source>
</evidence>
<comment type="caution">
    <text evidence="9">The sequence shown here is derived from an EMBL/GenBank/DDBJ whole genome shotgun (WGS) entry which is preliminary data.</text>
</comment>
<evidence type="ECO:0000256" key="4">
    <source>
        <dbReference type="ARBA" id="ARBA00022737"/>
    </source>
</evidence>
<dbReference type="Proteomes" id="UP000252585">
    <property type="component" value="Unassembled WGS sequence"/>
</dbReference>
<evidence type="ECO:0000256" key="7">
    <source>
        <dbReference type="SAM" id="Phobius"/>
    </source>
</evidence>
<dbReference type="InterPro" id="IPR051679">
    <property type="entry name" value="DASS-Related_Transporters"/>
</dbReference>
<feature type="transmembrane region" description="Helical" evidence="7">
    <location>
        <begin position="505"/>
        <end position="523"/>
    </location>
</feature>
<keyword evidence="6 7" id="KW-0472">Membrane</keyword>
<feature type="transmembrane region" description="Helical" evidence="7">
    <location>
        <begin position="402"/>
        <end position="435"/>
    </location>
</feature>
<protein>
    <submittedName>
        <fullName evidence="9">Di/tricarboxylate transporter</fullName>
    </submittedName>
</protein>
<dbReference type="PROSITE" id="PS01271">
    <property type="entry name" value="NA_SULFATE"/>
    <property type="match status" value="1"/>
</dbReference>
<feature type="transmembrane region" description="Helical" evidence="7">
    <location>
        <begin position="530"/>
        <end position="551"/>
    </location>
</feature>
<reference evidence="9 10" key="1">
    <citation type="submission" date="2018-07" db="EMBL/GenBank/DDBJ databases">
        <title>Genomic Encyclopedia of Type Strains, Phase IV (KMG-IV): sequencing the most valuable type-strain genomes for metagenomic binning, comparative biology and taxonomic classification.</title>
        <authorList>
            <person name="Goeker M."/>
        </authorList>
    </citation>
    <scope>NUCLEOTIDE SEQUENCE [LARGE SCALE GENOMIC DNA]</scope>
    <source>
        <strain evidence="9 10">DSM 27696</strain>
    </source>
</reference>
<accession>A0A368XD22</accession>
<name>A0A368XD22_9BACI</name>
<dbReference type="GO" id="GO:0008324">
    <property type="term" value="F:monoatomic cation transmembrane transporter activity"/>
    <property type="evidence" value="ECO:0007669"/>
    <property type="project" value="InterPro"/>
</dbReference>
<feature type="transmembrane region" description="Helical" evidence="7">
    <location>
        <begin position="28"/>
        <end position="45"/>
    </location>
</feature>
<evidence type="ECO:0000256" key="6">
    <source>
        <dbReference type="ARBA" id="ARBA00023136"/>
    </source>
</evidence>
<dbReference type="OrthoDB" id="9765532at2"/>
<keyword evidence="4" id="KW-0677">Repeat</keyword>
<evidence type="ECO:0000256" key="2">
    <source>
        <dbReference type="ARBA" id="ARBA00022448"/>
    </source>
</evidence>
<dbReference type="InterPro" id="IPR006037">
    <property type="entry name" value="RCK_C"/>
</dbReference>
<evidence type="ECO:0000256" key="5">
    <source>
        <dbReference type="ARBA" id="ARBA00022989"/>
    </source>
</evidence>
<feature type="transmembrane region" description="Helical" evidence="7">
    <location>
        <begin position="571"/>
        <end position="591"/>
    </location>
</feature>